<evidence type="ECO:0000313" key="3">
    <source>
        <dbReference type="EMBL" id="CAK5264440.1"/>
    </source>
</evidence>
<protein>
    <submittedName>
        <fullName evidence="3">Uncharacterized protein</fullName>
    </submittedName>
</protein>
<evidence type="ECO:0000256" key="1">
    <source>
        <dbReference type="SAM" id="MobiDB-lite"/>
    </source>
</evidence>
<dbReference type="EMBL" id="CAVNYO010000056">
    <property type="protein sequence ID" value="CAK5264440.1"/>
    <property type="molecule type" value="Genomic_DNA"/>
</dbReference>
<evidence type="ECO:0000313" key="2">
    <source>
        <dbReference type="EMBL" id="CAK5264318.1"/>
    </source>
</evidence>
<dbReference type="Proteomes" id="UP001295794">
    <property type="component" value="Unassembled WGS sequence"/>
</dbReference>
<dbReference type="AlphaFoldDB" id="A0AAD2GXL5"/>
<feature type="region of interest" description="Disordered" evidence="1">
    <location>
        <begin position="60"/>
        <end position="95"/>
    </location>
</feature>
<sequence length="152" mass="16596">MTIPTGVVNANSSTKAIANQSRPPVLEAGSDAIRIPRERPSNNWWKMIAVSREAMSSFGSTQLGERGGTHTEIATGSEGQGYIPEENERAHNNSNQLPSSADFVVLFPGLWIRFEVLGGIREHFSVMVRGSHADTEHPPVMSAQRAVSGWRK</sequence>
<comment type="caution">
    <text evidence="3">The sequence shown here is derived from an EMBL/GenBank/DDBJ whole genome shotgun (WGS) entry which is preliminary data.</text>
</comment>
<dbReference type="EMBL" id="CAVNYO010000053">
    <property type="protein sequence ID" value="CAK5264318.1"/>
    <property type="molecule type" value="Genomic_DNA"/>
</dbReference>
<organism evidence="3 4">
    <name type="scientific">Mycena citricolor</name>
    <dbReference type="NCBI Taxonomy" id="2018698"/>
    <lineage>
        <taxon>Eukaryota</taxon>
        <taxon>Fungi</taxon>
        <taxon>Dikarya</taxon>
        <taxon>Basidiomycota</taxon>
        <taxon>Agaricomycotina</taxon>
        <taxon>Agaricomycetes</taxon>
        <taxon>Agaricomycetidae</taxon>
        <taxon>Agaricales</taxon>
        <taxon>Marasmiineae</taxon>
        <taxon>Mycenaceae</taxon>
        <taxon>Mycena</taxon>
    </lineage>
</organism>
<accession>A0AAD2GXL5</accession>
<evidence type="ECO:0000313" key="4">
    <source>
        <dbReference type="Proteomes" id="UP001295794"/>
    </source>
</evidence>
<proteinExistence type="predicted"/>
<keyword evidence="4" id="KW-1185">Reference proteome</keyword>
<reference evidence="3" key="1">
    <citation type="submission" date="2023-11" db="EMBL/GenBank/DDBJ databases">
        <authorList>
            <person name="De Vega J J."/>
            <person name="De Vega J J."/>
        </authorList>
    </citation>
    <scope>NUCLEOTIDE SEQUENCE</scope>
</reference>
<feature type="region of interest" description="Disordered" evidence="1">
    <location>
        <begin position="133"/>
        <end position="152"/>
    </location>
</feature>
<name>A0AAD2GXL5_9AGAR</name>
<gene>
    <name evidence="2" type="ORF">MYCIT1_LOCUS4374</name>
    <name evidence="3" type="ORF">MYCIT1_LOCUS4608</name>
</gene>